<dbReference type="Proteomes" id="UP001151760">
    <property type="component" value="Unassembled WGS sequence"/>
</dbReference>
<evidence type="ECO:0000256" key="3">
    <source>
        <dbReference type="ARBA" id="ARBA00023315"/>
    </source>
</evidence>
<dbReference type="InterPro" id="IPR023213">
    <property type="entry name" value="CAT-like_dom_sf"/>
</dbReference>
<dbReference type="PANTHER" id="PTHR31623:SF70">
    <property type="entry name" value="TRANSFERASE, CHLORAMPHENICOL ACETYLTRANSFERASE-LIKE DOMAIN PROTEIN"/>
    <property type="match status" value="1"/>
</dbReference>
<organism evidence="4 5">
    <name type="scientific">Tanacetum coccineum</name>
    <dbReference type="NCBI Taxonomy" id="301880"/>
    <lineage>
        <taxon>Eukaryota</taxon>
        <taxon>Viridiplantae</taxon>
        <taxon>Streptophyta</taxon>
        <taxon>Embryophyta</taxon>
        <taxon>Tracheophyta</taxon>
        <taxon>Spermatophyta</taxon>
        <taxon>Magnoliopsida</taxon>
        <taxon>eudicotyledons</taxon>
        <taxon>Gunneridae</taxon>
        <taxon>Pentapetalae</taxon>
        <taxon>asterids</taxon>
        <taxon>campanulids</taxon>
        <taxon>Asterales</taxon>
        <taxon>Asteraceae</taxon>
        <taxon>Asteroideae</taxon>
        <taxon>Anthemideae</taxon>
        <taxon>Anthemidinae</taxon>
        <taxon>Tanacetum</taxon>
    </lineage>
</organism>
<keyword evidence="5" id="KW-1185">Reference proteome</keyword>
<gene>
    <name evidence="4" type="ORF">Tco_1079441</name>
</gene>
<comment type="caution">
    <text evidence="4">The sequence shown here is derived from an EMBL/GenBank/DDBJ whole genome shotgun (WGS) entry which is preliminary data.</text>
</comment>
<accession>A0ABQ5HSY0</accession>
<dbReference type="Pfam" id="PF02458">
    <property type="entry name" value="Transferase"/>
    <property type="match status" value="1"/>
</dbReference>
<keyword evidence="3" id="KW-0012">Acyltransferase</keyword>
<dbReference type="Gene3D" id="3.30.559.10">
    <property type="entry name" value="Chloramphenicol acetyltransferase-like domain"/>
    <property type="match status" value="2"/>
</dbReference>
<evidence type="ECO:0000313" key="5">
    <source>
        <dbReference type="Proteomes" id="UP001151760"/>
    </source>
</evidence>
<protein>
    <submittedName>
        <fullName evidence="4">Transferase, chloramphenicol acetyltransferase-like domain protein</fullName>
    </submittedName>
</protein>
<reference evidence="4" key="1">
    <citation type="journal article" date="2022" name="Int. J. Mol. Sci.">
        <title>Draft Genome of Tanacetum Coccineum: Genomic Comparison of Closely Related Tanacetum-Family Plants.</title>
        <authorList>
            <person name="Yamashiro T."/>
            <person name="Shiraishi A."/>
            <person name="Nakayama K."/>
            <person name="Satake H."/>
        </authorList>
    </citation>
    <scope>NUCLEOTIDE SEQUENCE</scope>
</reference>
<reference evidence="4" key="2">
    <citation type="submission" date="2022-01" db="EMBL/GenBank/DDBJ databases">
        <authorList>
            <person name="Yamashiro T."/>
            <person name="Shiraishi A."/>
            <person name="Satake H."/>
            <person name="Nakayama K."/>
        </authorList>
    </citation>
    <scope>NUCLEOTIDE SEQUENCE</scope>
</reference>
<dbReference type="PANTHER" id="PTHR31623">
    <property type="entry name" value="F21J9.9"/>
    <property type="match status" value="1"/>
</dbReference>
<sequence>MAMNVEKQSSKFIKPFHPTPSINCRSKIGFTDELAPSIYTGVVSFFSPNHNHGLKFISKLEKSFEKTLTRLYPLAGRYDDEMRTVECNDEGAEFIHAKVNIKLQDFLGIEMNPLLVDEFIPLKSGAPLVYSNALLAIQVTMFECGGVAIGVSASHKIVDASTLCTFLNEWASMNREENEIEFIGPGFNSSLLFPPRDLPSFPQPPPMTLSDDMLSKHTRVKLLFSECDISKMKAKAIASGKVSTQQLSKVQLVSAMIWKALNAIDKAIHNYPRESILLQAVNLRGKMASSISKNSCGNLFGICTTKSGFYETTDRLVDRLSDSIKNIKNNYSKVYHNSVEGQMMVLNSHLWLASINPRSTNVVMLTSWCKFPFYETDFGFGKPIWVVPGTITLRNSGCLIDDAQGKGVEAHVFLEVKDVPDFKQALGVDDFDS</sequence>
<evidence type="ECO:0000313" key="4">
    <source>
        <dbReference type="EMBL" id="GJT90596.1"/>
    </source>
</evidence>
<proteinExistence type="inferred from homology"/>
<name>A0ABQ5HSY0_9ASTR</name>
<comment type="similarity">
    <text evidence="1">Belongs to the plant acyltransferase family.</text>
</comment>
<evidence type="ECO:0000256" key="2">
    <source>
        <dbReference type="ARBA" id="ARBA00022679"/>
    </source>
</evidence>
<evidence type="ECO:0000256" key="1">
    <source>
        <dbReference type="ARBA" id="ARBA00009861"/>
    </source>
</evidence>
<keyword evidence="2" id="KW-0808">Transferase</keyword>
<dbReference type="EMBL" id="BQNB010019936">
    <property type="protein sequence ID" value="GJT90596.1"/>
    <property type="molecule type" value="Genomic_DNA"/>
</dbReference>